<dbReference type="PANTHER" id="PTHR30055:SF148">
    <property type="entry name" value="TETR-FAMILY TRANSCRIPTIONAL REGULATOR"/>
    <property type="match status" value="1"/>
</dbReference>
<dbReference type="InterPro" id="IPR011075">
    <property type="entry name" value="TetR_C"/>
</dbReference>
<dbReference type="EMBL" id="JAAGUX010000006">
    <property type="protein sequence ID" value="NEW55003.1"/>
    <property type="molecule type" value="Genomic_DNA"/>
</dbReference>
<dbReference type="InterPro" id="IPR050109">
    <property type="entry name" value="HTH-type_TetR-like_transc_reg"/>
</dbReference>
<dbReference type="Proteomes" id="UP000468928">
    <property type="component" value="Unassembled WGS sequence"/>
</dbReference>
<evidence type="ECO:0000256" key="2">
    <source>
        <dbReference type="ARBA" id="ARBA00023125"/>
    </source>
</evidence>
<dbReference type="EMBL" id="JAAGUZ010000004">
    <property type="protein sequence ID" value="NEW43304.1"/>
    <property type="molecule type" value="Genomic_DNA"/>
</dbReference>
<proteinExistence type="predicted"/>
<dbReference type="RefSeq" id="WP_163821915.1">
    <property type="nucleotide sequence ID" value="NZ_JAAGUX010000006.1"/>
</dbReference>
<dbReference type="Gene3D" id="1.10.357.10">
    <property type="entry name" value="Tetracycline Repressor, domain 2"/>
    <property type="match status" value="1"/>
</dbReference>
<keyword evidence="9" id="KW-1185">Reference proteome</keyword>
<comment type="caution">
    <text evidence="6">The sequence shown here is derived from an EMBL/GenBank/DDBJ whole genome shotgun (WGS) entry which is preliminary data.</text>
</comment>
<dbReference type="Pfam" id="PF00440">
    <property type="entry name" value="TetR_N"/>
    <property type="match status" value="1"/>
</dbReference>
<evidence type="ECO:0000313" key="8">
    <source>
        <dbReference type="Proteomes" id="UP000468928"/>
    </source>
</evidence>
<feature type="domain" description="HTH tetR-type" evidence="5">
    <location>
        <begin position="18"/>
        <end position="78"/>
    </location>
</feature>
<evidence type="ECO:0000256" key="4">
    <source>
        <dbReference type="PROSITE-ProRule" id="PRU00335"/>
    </source>
</evidence>
<evidence type="ECO:0000313" key="9">
    <source>
        <dbReference type="Proteomes" id="UP000470876"/>
    </source>
</evidence>
<evidence type="ECO:0000313" key="7">
    <source>
        <dbReference type="EMBL" id="NEW55003.1"/>
    </source>
</evidence>
<evidence type="ECO:0000256" key="1">
    <source>
        <dbReference type="ARBA" id="ARBA00023015"/>
    </source>
</evidence>
<gene>
    <name evidence="6" type="ORF">GV789_02365</name>
    <name evidence="7" type="ORF">GV794_04865</name>
</gene>
<dbReference type="AlphaFoldDB" id="A0A6P1D155"/>
<dbReference type="Proteomes" id="UP000470876">
    <property type="component" value="Unassembled WGS sequence"/>
</dbReference>
<organism evidence="6 8">
    <name type="scientific">Nocardia cyriacigeorgica</name>
    <dbReference type="NCBI Taxonomy" id="135487"/>
    <lineage>
        <taxon>Bacteria</taxon>
        <taxon>Bacillati</taxon>
        <taxon>Actinomycetota</taxon>
        <taxon>Actinomycetes</taxon>
        <taxon>Mycobacteriales</taxon>
        <taxon>Nocardiaceae</taxon>
        <taxon>Nocardia</taxon>
    </lineage>
</organism>
<dbReference type="InterPro" id="IPR009057">
    <property type="entry name" value="Homeodomain-like_sf"/>
</dbReference>
<keyword evidence="1" id="KW-0805">Transcription regulation</keyword>
<protein>
    <submittedName>
        <fullName evidence="6">TetR/AcrR family transcriptional regulator</fullName>
    </submittedName>
</protein>
<evidence type="ECO:0000259" key="5">
    <source>
        <dbReference type="PROSITE" id="PS50977"/>
    </source>
</evidence>
<dbReference type="GO" id="GO:0003700">
    <property type="term" value="F:DNA-binding transcription factor activity"/>
    <property type="evidence" value="ECO:0007669"/>
    <property type="project" value="TreeGrafter"/>
</dbReference>
<keyword evidence="3" id="KW-0804">Transcription</keyword>
<dbReference type="PANTHER" id="PTHR30055">
    <property type="entry name" value="HTH-TYPE TRANSCRIPTIONAL REGULATOR RUTR"/>
    <property type="match status" value="1"/>
</dbReference>
<dbReference type="PROSITE" id="PS50977">
    <property type="entry name" value="HTH_TETR_2"/>
    <property type="match status" value="1"/>
</dbReference>
<keyword evidence="2 4" id="KW-0238">DNA-binding</keyword>
<evidence type="ECO:0000313" key="6">
    <source>
        <dbReference type="EMBL" id="NEW43304.1"/>
    </source>
</evidence>
<accession>A0A6P1D155</accession>
<dbReference type="SUPFAM" id="SSF48498">
    <property type="entry name" value="Tetracyclin repressor-like, C-terminal domain"/>
    <property type="match status" value="1"/>
</dbReference>
<dbReference type="InterPro" id="IPR001647">
    <property type="entry name" value="HTH_TetR"/>
</dbReference>
<dbReference type="InterPro" id="IPR036271">
    <property type="entry name" value="Tet_transcr_reg_TetR-rel_C_sf"/>
</dbReference>
<sequence>MSEPLNAAPQRRPGGRATRVKEAVHRAVLDAVIEHGVDKVGIPDISRRAGVQDSSIYRRWGTRENLILDVMLTFSEQTFGLPDTGTLRGDLTALATALIGYLETPLGDGLARSLAFVIDSDEISQARKAFWDSRYHTNKLLIERAIARGELPSGIDPHLAMELLVSPIHFRHLLAREPVDPSFVDQLVSHVISALRHADEGTPQP</sequence>
<dbReference type="Pfam" id="PF16859">
    <property type="entry name" value="TetR_C_11"/>
    <property type="match status" value="1"/>
</dbReference>
<evidence type="ECO:0000256" key="3">
    <source>
        <dbReference type="ARBA" id="ARBA00023163"/>
    </source>
</evidence>
<dbReference type="SUPFAM" id="SSF46689">
    <property type="entry name" value="Homeodomain-like"/>
    <property type="match status" value="1"/>
</dbReference>
<name>A0A6P1D155_9NOCA</name>
<reference evidence="8 9" key="1">
    <citation type="submission" date="2020-01" db="EMBL/GenBank/DDBJ databases">
        <title>Genetics and antimicrobial susceptibilities of Nocardia species isolated from the soil; a comparison with species isolated from humans.</title>
        <authorList>
            <person name="Carrasco G."/>
            <person name="Monzon S."/>
            <person name="Sansegundo M."/>
            <person name="Garcia E."/>
            <person name="Garrido N."/>
            <person name="Medina M.J."/>
            <person name="Villalon P."/>
            <person name="Ramirez-Arocha A.C."/>
            <person name="Jimenez P."/>
            <person name="Cuesta I."/>
            <person name="Valdezate S."/>
        </authorList>
    </citation>
    <scope>NUCLEOTIDE SEQUENCE [LARGE SCALE GENOMIC DNA]</scope>
    <source>
        <strain evidence="6 8">CNM20110639</strain>
        <strain evidence="7 9">CNM20110649</strain>
    </source>
</reference>
<feature type="DNA-binding region" description="H-T-H motif" evidence="4">
    <location>
        <begin position="41"/>
        <end position="60"/>
    </location>
</feature>
<dbReference type="GO" id="GO:0000976">
    <property type="term" value="F:transcription cis-regulatory region binding"/>
    <property type="evidence" value="ECO:0007669"/>
    <property type="project" value="TreeGrafter"/>
</dbReference>
<dbReference type="Gene3D" id="1.10.10.60">
    <property type="entry name" value="Homeodomain-like"/>
    <property type="match status" value="1"/>
</dbReference>